<evidence type="ECO:0000313" key="1">
    <source>
        <dbReference type="EMBL" id="QHN42608.1"/>
    </source>
</evidence>
<evidence type="ECO:0000313" key="2">
    <source>
        <dbReference type="Proteomes" id="UP001059824"/>
    </source>
</evidence>
<sequence length="135" mass="15204">MSLATWPRRMANTASYTKPSYRRAGIALETLAQVLPKVCAEGAVEQLKYMPVGGGEFVEAQAIALDRVTGEMRNFAFYLDTERQAIVARPMSDRLGFSDPLQVDLSAKSLRLANYETRRKLRVLARELRHAATQW</sequence>
<proteinExistence type="predicted"/>
<gene>
    <name evidence="1" type="ORF">GII36_01930</name>
</gene>
<reference evidence="1" key="1">
    <citation type="journal article" date="2021" name="Nat. Microbiol.">
        <title>Cocultivation of an ultrasmall environmental parasitic bacterium with lytic ability against bacteria associated with wastewater foams.</title>
        <authorList>
            <person name="Batinovic S."/>
            <person name="Rose J.J.A."/>
            <person name="Ratcliffe J."/>
            <person name="Seviour R.J."/>
            <person name="Petrovski S."/>
        </authorList>
    </citation>
    <scope>NUCLEOTIDE SEQUENCE</scope>
    <source>
        <strain evidence="1">JR1</strain>
    </source>
</reference>
<accession>A0A857MKE3</accession>
<dbReference type="RefSeq" id="WP_260764030.1">
    <property type="nucleotide sequence ID" value="NZ_CP045921.1"/>
</dbReference>
<organism evidence="1 2">
    <name type="scientific">Candidatus Mycosynbacter amalyticus</name>
    <dbReference type="NCBI Taxonomy" id="2665156"/>
    <lineage>
        <taxon>Bacteria</taxon>
        <taxon>Candidatus Saccharimonadota</taxon>
        <taxon>Candidatus Saccharimonadota incertae sedis</taxon>
        <taxon>Candidatus Mycosynbacter</taxon>
    </lineage>
</organism>
<dbReference type="EMBL" id="CP045921">
    <property type="protein sequence ID" value="QHN42608.1"/>
    <property type="molecule type" value="Genomic_DNA"/>
</dbReference>
<protein>
    <submittedName>
        <fullName evidence="1">Uncharacterized protein</fullName>
    </submittedName>
</protein>
<dbReference type="KEGG" id="mama:GII36_01930"/>
<keyword evidence="2" id="KW-1185">Reference proteome</keyword>
<dbReference type="Proteomes" id="UP001059824">
    <property type="component" value="Chromosome"/>
</dbReference>
<name>A0A857MKE3_9BACT</name>
<dbReference type="AlphaFoldDB" id="A0A857MKE3"/>